<evidence type="ECO:0000256" key="7">
    <source>
        <dbReference type="ARBA" id="ARBA00022679"/>
    </source>
</evidence>
<keyword evidence="4 11" id="KW-0963">Cytoplasm</keyword>
<dbReference type="AlphaFoldDB" id="Q07VC5"/>
<evidence type="ECO:0000256" key="1">
    <source>
        <dbReference type="ARBA" id="ARBA00004496"/>
    </source>
</evidence>
<comment type="similarity">
    <text evidence="2 11">Belongs to the ArgJ family.</text>
</comment>
<dbReference type="SUPFAM" id="SSF56266">
    <property type="entry name" value="DmpA/ArgJ-like"/>
    <property type="match status" value="1"/>
</dbReference>
<feature type="site" description="Involved in the stabilization of negative charge on the oxyanion by the formation of the oxyanion hole" evidence="11">
    <location>
        <position position="122"/>
    </location>
</feature>
<evidence type="ECO:0000256" key="11">
    <source>
        <dbReference type="HAMAP-Rule" id="MF_01106"/>
    </source>
</evidence>
<comment type="pathway">
    <text evidence="11">Amino-acid biosynthesis; L-arginine biosynthesis; L-ornithine and N-acetyl-L-glutamate from L-glutamate and N(2)-acetyl-L-ornithine (cyclic): step 1/1.</text>
</comment>
<evidence type="ECO:0000313" key="12">
    <source>
        <dbReference type="EMBL" id="ABJ04109.1"/>
    </source>
</evidence>
<dbReference type="GO" id="GO:0006592">
    <property type="term" value="P:ornithine biosynthetic process"/>
    <property type="evidence" value="ECO:0007669"/>
    <property type="project" value="TreeGrafter"/>
</dbReference>
<feature type="binding site" evidence="11">
    <location>
        <position position="285"/>
    </location>
    <ligand>
        <name>substrate</name>
    </ligand>
</feature>
<dbReference type="CDD" id="cd02152">
    <property type="entry name" value="OAT"/>
    <property type="match status" value="1"/>
</dbReference>
<dbReference type="UniPathway" id="UPA00068">
    <property type="reaction ID" value="UER00106"/>
</dbReference>
<dbReference type="EC" id="2.3.1.1" evidence="11"/>
<feature type="site" description="Involved in the stabilization of negative charge on the oxyanion by the formation of the oxyanion hole" evidence="11">
    <location>
        <position position="121"/>
    </location>
</feature>
<keyword evidence="8 11" id="KW-0068">Autocatalytic cleavage</keyword>
<reference evidence="12" key="1">
    <citation type="submission" date="2006-09" db="EMBL/GenBank/DDBJ databases">
        <title>Complete sequence of Rhodopseudomonas palustris BisA53.</title>
        <authorList>
            <consortium name="US DOE Joint Genome Institute"/>
            <person name="Copeland A."/>
            <person name="Lucas S."/>
            <person name="Lapidus A."/>
            <person name="Barry K."/>
            <person name="Detter J.C."/>
            <person name="Glavina del Rio T."/>
            <person name="Hammon N."/>
            <person name="Israni S."/>
            <person name="Dalin E."/>
            <person name="Tice H."/>
            <person name="Pitluck S."/>
            <person name="Chain P."/>
            <person name="Malfatti S."/>
            <person name="Shin M."/>
            <person name="Vergez L."/>
            <person name="Schmutz J."/>
            <person name="Larimer F."/>
            <person name="Land M."/>
            <person name="Hauser L."/>
            <person name="Pelletier D.A."/>
            <person name="Kyrpides N."/>
            <person name="Kim E."/>
            <person name="Harwood C.S."/>
            <person name="Oda Y."/>
            <person name="Richardson P."/>
        </authorList>
    </citation>
    <scope>NUCLEOTIDE SEQUENCE [LARGE SCALE GENOMIC DNA]</scope>
    <source>
        <strain evidence="12">BisA53</strain>
    </source>
</reference>
<keyword evidence="9 11" id="KW-0511">Multifunctional enzyme</keyword>
<dbReference type="EC" id="2.3.1.35" evidence="11"/>
<sequence>MSTAVSPLAPTDVPEMPQVAGVRLATAAAGIRYKGRTDVLLAVLDPGTSVAGVFTKSKCPSAPVEWCRAKLKGGKARALVVNSGNANAFTGKTGKTSTALTGAIAAKALGCKPAEIFLASTGVIGEPLDASKFDGVLDKLAEEVAPDGWMDAAKAIMTTDTFPKVATATVKLGKAKVTINGMAKGAGMIAPDMATMLAFVFTDAPIAPAALQALLKAGVTDSFNAVTIDGDTSTSDTLLAFATGDAAAYGAPKISKASDPRLKAFVKAFNAILGDLAEQVARDGEGARKLVEVVVEGAVSKASARKIAMSIANSPLVKTAIAGEDANWGRVVMAVGKAGEPANRDKLSISFNGIRVAKSGARDPSYDEAEVSAAMKNQTIQIKVALGLGKGRDRVLTCDLTKEYIAINGDYRS</sequence>
<comment type="pathway">
    <text evidence="11">Amino-acid biosynthesis; L-arginine biosynthesis; N(2)-acetyl-L-ornithine from L-glutamate: step 1/4.</text>
</comment>
<dbReference type="GO" id="GO:0006526">
    <property type="term" value="P:L-arginine biosynthetic process"/>
    <property type="evidence" value="ECO:0007669"/>
    <property type="project" value="UniProtKB-UniRule"/>
</dbReference>
<feature type="site" description="Cleavage; by autolysis" evidence="11">
    <location>
        <begin position="194"/>
        <end position="195"/>
    </location>
</feature>
<comment type="function">
    <text evidence="11">Catalyzes two activities which are involved in the cyclic version of arginine biosynthesis: the synthesis of N-acetylglutamate from glutamate and acetyl-CoA as the acetyl donor, and of ornithine by transacetylation between N(2)-acetylornithine and glutamate.</text>
</comment>
<proteinExistence type="inferred from homology"/>
<dbReference type="STRING" id="316055.RPE_0148"/>
<dbReference type="HAMAP" id="MF_01106">
    <property type="entry name" value="ArgJ"/>
    <property type="match status" value="1"/>
</dbReference>
<keyword evidence="5 11" id="KW-0055">Arginine biosynthesis</keyword>
<feature type="binding site" evidence="11">
    <location>
        <position position="184"/>
    </location>
    <ligand>
        <name>substrate</name>
    </ligand>
</feature>
<evidence type="ECO:0000256" key="9">
    <source>
        <dbReference type="ARBA" id="ARBA00023268"/>
    </source>
</evidence>
<comment type="catalytic activity">
    <reaction evidence="11">
        <text>N(2)-acetyl-L-ornithine + L-glutamate = N-acetyl-L-glutamate + L-ornithine</text>
        <dbReference type="Rhea" id="RHEA:15349"/>
        <dbReference type="ChEBI" id="CHEBI:29985"/>
        <dbReference type="ChEBI" id="CHEBI:44337"/>
        <dbReference type="ChEBI" id="CHEBI:46911"/>
        <dbReference type="ChEBI" id="CHEBI:57805"/>
        <dbReference type="EC" id="2.3.1.35"/>
    </reaction>
</comment>
<dbReference type="InterPro" id="IPR042195">
    <property type="entry name" value="ArgJ_beta_C"/>
</dbReference>
<evidence type="ECO:0000256" key="5">
    <source>
        <dbReference type="ARBA" id="ARBA00022571"/>
    </source>
</evidence>
<comment type="subunit">
    <text evidence="3 11">Heterotetramer of two alpha and two beta chains.</text>
</comment>
<feature type="binding site" evidence="11">
    <location>
        <position position="408"/>
    </location>
    <ligand>
        <name>substrate</name>
    </ligand>
</feature>
<feature type="binding site" evidence="11">
    <location>
        <position position="195"/>
    </location>
    <ligand>
        <name>substrate</name>
    </ligand>
</feature>
<dbReference type="NCBIfam" id="TIGR00120">
    <property type="entry name" value="ArgJ"/>
    <property type="match status" value="1"/>
</dbReference>
<dbReference type="GO" id="GO:0005737">
    <property type="term" value="C:cytoplasm"/>
    <property type="evidence" value="ECO:0007669"/>
    <property type="project" value="UniProtKB-SubCell"/>
</dbReference>
<protein>
    <recommendedName>
        <fullName evidence="11">Arginine biosynthesis bifunctional protein ArgJ</fullName>
    </recommendedName>
    <domain>
        <recommendedName>
            <fullName evidence="11">Glutamate N-acetyltransferase</fullName>
            <ecNumber evidence="11">2.3.1.35</ecNumber>
        </recommendedName>
        <alternativeName>
            <fullName evidence="11">Ornithine acetyltransferase</fullName>
            <shortName evidence="11">OATase</shortName>
        </alternativeName>
        <alternativeName>
            <fullName evidence="11">Ornithine transacetylase</fullName>
        </alternativeName>
    </domain>
    <domain>
        <recommendedName>
            <fullName evidence="11">Amino-acid acetyltransferase</fullName>
            <ecNumber evidence="11">2.3.1.1</ecNumber>
        </recommendedName>
        <alternativeName>
            <fullName evidence="11">N-acetylglutamate synthase</fullName>
            <shortName evidence="11">AGSase</shortName>
        </alternativeName>
    </domain>
    <component>
        <recommendedName>
            <fullName evidence="11">Arginine biosynthesis bifunctional protein ArgJ alpha chain</fullName>
        </recommendedName>
    </component>
    <component>
        <recommendedName>
            <fullName evidence="11">Arginine biosynthesis bifunctional protein ArgJ beta chain</fullName>
        </recommendedName>
    </component>
</protein>
<keyword evidence="6 11" id="KW-0028">Amino-acid biosynthesis</keyword>
<dbReference type="MEROPS" id="T05.001"/>
<organism evidence="12">
    <name type="scientific">Rhodopseudomonas palustris (strain BisA53)</name>
    <dbReference type="NCBI Taxonomy" id="316055"/>
    <lineage>
        <taxon>Bacteria</taxon>
        <taxon>Pseudomonadati</taxon>
        <taxon>Pseudomonadota</taxon>
        <taxon>Alphaproteobacteria</taxon>
        <taxon>Hyphomicrobiales</taxon>
        <taxon>Nitrobacteraceae</taxon>
        <taxon>Rhodopseudomonas</taxon>
    </lineage>
</organism>
<dbReference type="PANTHER" id="PTHR23100">
    <property type="entry name" value="ARGININE BIOSYNTHESIS BIFUNCTIONAL PROTEIN ARGJ"/>
    <property type="match status" value="1"/>
</dbReference>
<comment type="subcellular location">
    <subcellularLocation>
        <location evidence="1 11">Cytoplasm</location>
    </subcellularLocation>
</comment>
<accession>Q07VC5</accession>
<dbReference type="eggNOG" id="COG1364">
    <property type="taxonomic scope" value="Bacteria"/>
</dbReference>
<dbReference type="HOGENOM" id="CLU_027172_1_0_5"/>
<feature type="chain" id="PRO_5023561098" description="Arginine biosynthesis bifunctional protein ArgJ beta chain" evidence="11">
    <location>
        <begin position="195"/>
        <end position="413"/>
    </location>
</feature>
<dbReference type="EMBL" id="CP000463">
    <property type="protein sequence ID" value="ABJ04109.1"/>
    <property type="molecule type" value="Genomic_DNA"/>
</dbReference>
<evidence type="ECO:0000256" key="6">
    <source>
        <dbReference type="ARBA" id="ARBA00022605"/>
    </source>
</evidence>
<feature type="binding site" evidence="11">
    <location>
        <position position="413"/>
    </location>
    <ligand>
        <name>substrate</name>
    </ligand>
</feature>
<dbReference type="InterPro" id="IPR002813">
    <property type="entry name" value="Arg_biosynth_ArgJ"/>
</dbReference>
<dbReference type="InterPro" id="IPR016117">
    <property type="entry name" value="ArgJ-like_dom_sf"/>
</dbReference>
<dbReference type="Gene3D" id="3.60.70.12">
    <property type="entry name" value="L-amino peptidase D-ALA esterase/amidase"/>
    <property type="match status" value="1"/>
</dbReference>
<evidence type="ECO:0000256" key="8">
    <source>
        <dbReference type="ARBA" id="ARBA00022813"/>
    </source>
</evidence>
<dbReference type="Gene3D" id="3.10.20.340">
    <property type="entry name" value="ArgJ beta chain, C-terminal domain"/>
    <property type="match status" value="1"/>
</dbReference>
<dbReference type="OrthoDB" id="9804242at2"/>
<dbReference type="GO" id="GO:0004042">
    <property type="term" value="F:L-glutamate N-acetyltransferase activity"/>
    <property type="evidence" value="ECO:0007669"/>
    <property type="project" value="UniProtKB-UniRule"/>
</dbReference>
<keyword evidence="10 11" id="KW-0012">Acyltransferase</keyword>
<dbReference type="PANTHER" id="PTHR23100:SF0">
    <property type="entry name" value="ARGININE BIOSYNTHESIS BIFUNCTIONAL PROTEIN ARGJ, MITOCHONDRIAL"/>
    <property type="match status" value="1"/>
</dbReference>
<dbReference type="FunFam" id="3.10.20.340:FF:000003">
    <property type="entry name" value="Arginine biosynthesis bifunctional protein ArgJ"/>
    <property type="match status" value="1"/>
</dbReference>
<evidence type="ECO:0000256" key="10">
    <source>
        <dbReference type="ARBA" id="ARBA00023315"/>
    </source>
</evidence>
<dbReference type="KEGG" id="rpe:RPE_0148"/>
<dbReference type="GO" id="GO:0004358">
    <property type="term" value="F:L-glutamate N-acetyltransferase activity, acting on acetyl-L-ornithine as donor"/>
    <property type="evidence" value="ECO:0007669"/>
    <property type="project" value="UniProtKB-UniRule"/>
</dbReference>
<dbReference type="Pfam" id="PF01960">
    <property type="entry name" value="ArgJ"/>
    <property type="match status" value="1"/>
</dbReference>
<evidence type="ECO:0000256" key="3">
    <source>
        <dbReference type="ARBA" id="ARBA00011475"/>
    </source>
</evidence>
<name>Q07VC5_RHOP5</name>
<evidence type="ECO:0000256" key="4">
    <source>
        <dbReference type="ARBA" id="ARBA00022490"/>
    </source>
</evidence>
<evidence type="ECO:0000256" key="2">
    <source>
        <dbReference type="ARBA" id="ARBA00006774"/>
    </source>
</evidence>
<gene>
    <name evidence="11" type="primary">argJ</name>
    <name evidence="12" type="ordered locus">RPE_0148</name>
</gene>
<feature type="active site" description="Nucleophile" evidence="11">
    <location>
        <position position="195"/>
    </location>
</feature>
<keyword evidence="7 11" id="KW-0808">Transferase</keyword>
<dbReference type="NCBIfam" id="NF003802">
    <property type="entry name" value="PRK05388.1"/>
    <property type="match status" value="1"/>
</dbReference>
<dbReference type="FunFam" id="3.60.70.12:FF:000001">
    <property type="entry name" value="Arginine biosynthesis bifunctional protein ArgJ, chloroplastic"/>
    <property type="match status" value="1"/>
</dbReference>
<feature type="chain" id="PRO_5023561097" description="Arginine biosynthesis bifunctional protein ArgJ alpha chain" evidence="11">
    <location>
        <begin position="1"/>
        <end position="194"/>
    </location>
</feature>
<comment type="catalytic activity">
    <reaction evidence="11">
        <text>L-glutamate + acetyl-CoA = N-acetyl-L-glutamate + CoA + H(+)</text>
        <dbReference type="Rhea" id="RHEA:24292"/>
        <dbReference type="ChEBI" id="CHEBI:15378"/>
        <dbReference type="ChEBI" id="CHEBI:29985"/>
        <dbReference type="ChEBI" id="CHEBI:44337"/>
        <dbReference type="ChEBI" id="CHEBI:57287"/>
        <dbReference type="ChEBI" id="CHEBI:57288"/>
        <dbReference type="EC" id="2.3.1.1"/>
    </reaction>
</comment>
<feature type="binding site" evidence="11">
    <location>
        <position position="158"/>
    </location>
    <ligand>
        <name>substrate</name>
    </ligand>
</feature>